<keyword evidence="3" id="KW-1185">Reference proteome</keyword>
<dbReference type="InterPro" id="IPR010690">
    <property type="entry name" value="YqfD"/>
</dbReference>
<dbReference type="OrthoDB" id="1640349at2"/>
<dbReference type="STRING" id="1472767.AOX59_05580"/>
<dbReference type="PIRSF" id="PIRSF029895">
    <property type="entry name" value="SpoIV"/>
    <property type="match status" value="1"/>
</dbReference>
<dbReference type="AlphaFoldDB" id="A0A0U4EXS4"/>
<name>A0A0U4EXS4_9BACI</name>
<dbReference type="RefSeq" id="WP_068443010.1">
    <property type="nucleotide sequence ID" value="NZ_CP013862.1"/>
</dbReference>
<dbReference type="Proteomes" id="UP000050331">
    <property type="component" value="Chromosome"/>
</dbReference>
<evidence type="ECO:0000256" key="1">
    <source>
        <dbReference type="SAM" id="Phobius"/>
    </source>
</evidence>
<proteinExistence type="predicted"/>
<keyword evidence="1" id="KW-0812">Transmembrane</keyword>
<reference evidence="2 3" key="1">
    <citation type="submission" date="2016-01" db="EMBL/GenBank/DDBJ databases">
        <title>Complete genome sequence of strain Lentibacillus amyloliquefaciens LAM0015T isolated from saline sediment.</title>
        <authorList>
            <person name="Wang J.-L."/>
            <person name="He M.-X."/>
        </authorList>
    </citation>
    <scope>NUCLEOTIDE SEQUENCE [LARGE SCALE GENOMIC DNA]</scope>
    <source>
        <strain evidence="2 3">LAM0015</strain>
    </source>
</reference>
<dbReference type="EMBL" id="CP013862">
    <property type="protein sequence ID" value="ALX48119.1"/>
    <property type="molecule type" value="Genomic_DNA"/>
</dbReference>
<gene>
    <name evidence="2" type="ORF">AOX59_05580</name>
</gene>
<keyword evidence="1" id="KW-0472">Membrane</keyword>
<dbReference type="NCBIfam" id="TIGR02876">
    <property type="entry name" value="spore_yqfD"/>
    <property type="match status" value="1"/>
</dbReference>
<dbReference type="KEGG" id="lao:AOX59_05580"/>
<dbReference type="Pfam" id="PF06898">
    <property type="entry name" value="YqfD"/>
    <property type="match status" value="1"/>
</dbReference>
<feature type="transmembrane region" description="Helical" evidence="1">
    <location>
        <begin position="91"/>
        <end position="110"/>
    </location>
</feature>
<accession>A0A0U4EXS4</accession>
<sequence>MKHTQGTSITGYVTVQVKGVKPELFFQKCIEQNIIIWNIEKKSEMICSGNIKLQDVASLRRLKRGTHYKLSFTNKHGYPFLMKKFTRKKEFLIGLVLSVLLVFFLSNIIWEVKVTGVPKEIEEKISDQLTEYGIHQGAWSLSIDSPSEIQQNLISDIPELLWVGVQQKGTSYILEGVEKSIVEEEEVDGPRNLTAAKKGVIQNMYVSKGLPQVNVNDYVNQGDVLVSGRLQFSDEEETDDDDESKNDSYELVTAEGEVIAKTWYETEVSVPLKANYEQLTGESETNYHLKISSIEIPIWGFGSPDYNDIHRERHEKDLYFLKWKLPLTLKETILSEKTYYETNRTRQEAVEIGIEQAKRELQLRLGPEADITSENILQETTENGKVKLILYIAVEEDIVKHEPLDQGD</sequence>
<evidence type="ECO:0000313" key="3">
    <source>
        <dbReference type="Proteomes" id="UP000050331"/>
    </source>
</evidence>
<evidence type="ECO:0000313" key="2">
    <source>
        <dbReference type="EMBL" id="ALX48119.1"/>
    </source>
</evidence>
<keyword evidence="1" id="KW-1133">Transmembrane helix</keyword>
<protein>
    <submittedName>
        <fullName evidence="2">Sporulation protein YqfD</fullName>
    </submittedName>
</protein>
<organism evidence="2 3">
    <name type="scientific">Lentibacillus amyloliquefaciens</name>
    <dbReference type="NCBI Taxonomy" id="1472767"/>
    <lineage>
        <taxon>Bacteria</taxon>
        <taxon>Bacillati</taxon>
        <taxon>Bacillota</taxon>
        <taxon>Bacilli</taxon>
        <taxon>Bacillales</taxon>
        <taxon>Bacillaceae</taxon>
        <taxon>Lentibacillus</taxon>
    </lineage>
</organism>